<dbReference type="EC" id="5.6.2.4" evidence="7"/>
<protein>
    <recommendedName>
        <fullName evidence="7">DNA 3'-5' helicase</fullName>
        <ecNumber evidence="7">5.6.2.4</ecNumber>
    </recommendedName>
</protein>
<dbReference type="InterPro" id="IPR001650">
    <property type="entry name" value="Helicase_C-like"/>
</dbReference>
<evidence type="ECO:0000256" key="5">
    <source>
        <dbReference type="ARBA" id="ARBA00023235"/>
    </source>
</evidence>
<dbReference type="GO" id="GO:0003677">
    <property type="term" value="F:DNA binding"/>
    <property type="evidence" value="ECO:0007669"/>
    <property type="project" value="UniProtKB-KW"/>
</dbReference>
<dbReference type="PANTHER" id="PTHR13710">
    <property type="entry name" value="DNA HELICASE RECQ FAMILY MEMBER"/>
    <property type="match status" value="1"/>
</dbReference>
<dbReference type="Pfam" id="PF00270">
    <property type="entry name" value="DEAD"/>
    <property type="match status" value="1"/>
</dbReference>
<evidence type="ECO:0000256" key="4">
    <source>
        <dbReference type="ARBA" id="ARBA00023125"/>
    </source>
</evidence>
<dbReference type="Gene3D" id="3.40.50.300">
    <property type="entry name" value="P-loop containing nucleotide triphosphate hydrolases"/>
    <property type="match status" value="2"/>
</dbReference>
<keyword evidence="5" id="KW-0413">Isomerase</keyword>
<evidence type="ECO:0000259" key="9">
    <source>
        <dbReference type="PROSITE" id="PS51192"/>
    </source>
</evidence>
<comment type="catalytic activity">
    <reaction evidence="6">
        <text>Couples ATP hydrolysis with the unwinding of duplex DNA by translocating in the 3'-5' direction.</text>
        <dbReference type="EC" id="5.6.2.4"/>
    </reaction>
</comment>
<feature type="domain" description="Helicase ATP-binding" evidence="9">
    <location>
        <begin position="30"/>
        <end position="189"/>
    </location>
</feature>
<keyword evidence="2" id="KW-0547">Nucleotide-binding</keyword>
<dbReference type="OrthoDB" id="5409596at2759"/>
<evidence type="ECO:0000313" key="11">
    <source>
        <dbReference type="Proteomes" id="UP000235388"/>
    </source>
</evidence>
<organism evidence="10 11">
    <name type="scientific">Puccinia coronata f. sp. avenae</name>
    <dbReference type="NCBI Taxonomy" id="200324"/>
    <lineage>
        <taxon>Eukaryota</taxon>
        <taxon>Fungi</taxon>
        <taxon>Dikarya</taxon>
        <taxon>Basidiomycota</taxon>
        <taxon>Pucciniomycotina</taxon>
        <taxon>Pucciniomycetes</taxon>
        <taxon>Pucciniales</taxon>
        <taxon>Pucciniaceae</taxon>
        <taxon>Puccinia</taxon>
    </lineage>
</organism>
<feature type="coiled-coil region" evidence="8">
    <location>
        <begin position="541"/>
        <end position="645"/>
    </location>
</feature>
<evidence type="ECO:0000256" key="2">
    <source>
        <dbReference type="ARBA" id="ARBA00022741"/>
    </source>
</evidence>
<keyword evidence="3" id="KW-0067">ATP-binding</keyword>
<sequence>MGDNLRDKHIITKSVELYQDQPKDLQVEAVASLVQGKHTFVQAGTGFGKTQISEMFFGLFNRKVIVLVLNPLDSLGNDQVREKTLVKITAINLKKMTLDKETVEKIKKGAFSFVYLSPEVFLNSSLFTDFFFSKDIQNMLALIVIDEAHMIYLWGLVASKQSKFLSSFATCRPLAVSSITTSLMLLPSDINMVEGKLTRPEFRFIWINMNYTLNSCKDLLRIFAPQTATSASDAFPTIIYSGTRNRTLQAMKVVNEARGSQLHEYDHKDDFIQRFHSNTSDIEKTRTMEDFGAGNFPVILATMALGLGQNLKQVQCVIHMGRADPASIVQMVEGVVQTNDVRMDALAVTNLCLRVALTVDNKVGHIALLETDPSYLAEKARELSLNFPRCKCSNCMRSEADALLNIIRQVNINNFDLILDDPFSLPLELWNHTLMQHPKKKPTKATCSYSDAMAHDLKIHLVERFEVFYNEMLGQEAEFKVAVFFGMDEAKMIVKTLDQVRNGDFVDITLLATLMGGQMFEGVYWTPQQPLVNGTKQQQWLKKKAKEKLRIQEEKARIAQEKAAGRQSKAAENERIKEEKAKLKALAVEARRHKATIAKASKKSEQEARLKAKEDARVLAADDLKKKKRAQADSIEEKKVAAQAKRVDCKRHQEDKQARNTLVMSQIQEHCAQLLHRMEDGE</sequence>
<dbReference type="InterPro" id="IPR014001">
    <property type="entry name" value="Helicase_ATP-bd"/>
</dbReference>
<keyword evidence="4" id="KW-0238">DNA-binding</keyword>
<dbReference type="EMBL" id="PGCJ01000533">
    <property type="protein sequence ID" value="PLW26595.1"/>
    <property type="molecule type" value="Genomic_DNA"/>
</dbReference>
<dbReference type="Pfam" id="PF00271">
    <property type="entry name" value="Helicase_C"/>
    <property type="match status" value="1"/>
</dbReference>
<proteinExistence type="inferred from homology"/>
<keyword evidence="11" id="KW-1185">Reference proteome</keyword>
<dbReference type="GO" id="GO:0005524">
    <property type="term" value="F:ATP binding"/>
    <property type="evidence" value="ECO:0007669"/>
    <property type="project" value="UniProtKB-KW"/>
</dbReference>
<dbReference type="Proteomes" id="UP000235388">
    <property type="component" value="Unassembled WGS sequence"/>
</dbReference>
<dbReference type="SMART" id="SM00487">
    <property type="entry name" value="DEXDc"/>
    <property type="match status" value="1"/>
</dbReference>
<dbReference type="GO" id="GO:0043138">
    <property type="term" value="F:3'-5' DNA helicase activity"/>
    <property type="evidence" value="ECO:0007669"/>
    <property type="project" value="UniProtKB-EC"/>
</dbReference>
<dbReference type="GO" id="GO:0000724">
    <property type="term" value="P:double-strand break repair via homologous recombination"/>
    <property type="evidence" value="ECO:0007669"/>
    <property type="project" value="TreeGrafter"/>
</dbReference>
<dbReference type="STRING" id="200324.A0A2N5TM76"/>
<evidence type="ECO:0000256" key="1">
    <source>
        <dbReference type="ARBA" id="ARBA00005446"/>
    </source>
</evidence>
<accession>A0A2N5TM76</accession>
<dbReference type="GO" id="GO:0005694">
    <property type="term" value="C:chromosome"/>
    <property type="evidence" value="ECO:0007669"/>
    <property type="project" value="TreeGrafter"/>
</dbReference>
<dbReference type="PROSITE" id="PS51192">
    <property type="entry name" value="HELICASE_ATP_BIND_1"/>
    <property type="match status" value="1"/>
</dbReference>
<dbReference type="GO" id="GO:0009378">
    <property type="term" value="F:four-way junction helicase activity"/>
    <property type="evidence" value="ECO:0007669"/>
    <property type="project" value="TreeGrafter"/>
</dbReference>
<reference evidence="10 11" key="1">
    <citation type="submission" date="2017-11" db="EMBL/GenBank/DDBJ databases">
        <title>De novo assembly and phasing of dikaryotic genomes from two isolates of Puccinia coronata f. sp. avenae, the causal agent of oat crown rust.</title>
        <authorList>
            <person name="Miller M.E."/>
            <person name="Zhang Y."/>
            <person name="Omidvar V."/>
            <person name="Sperschneider J."/>
            <person name="Schwessinger B."/>
            <person name="Raley C."/>
            <person name="Palmer J.M."/>
            <person name="Garnica D."/>
            <person name="Upadhyaya N."/>
            <person name="Rathjen J."/>
            <person name="Taylor J.M."/>
            <person name="Park R.F."/>
            <person name="Dodds P.N."/>
            <person name="Hirsch C.D."/>
            <person name="Kianian S.F."/>
            <person name="Figueroa M."/>
        </authorList>
    </citation>
    <scope>NUCLEOTIDE SEQUENCE [LARGE SCALE GENOMIC DNA]</scope>
    <source>
        <strain evidence="10">12NC29</strain>
    </source>
</reference>
<keyword evidence="8" id="KW-0175">Coiled coil</keyword>
<evidence type="ECO:0000256" key="7">
    <source>
        <dbReference type="ARBA" id="ARBA00034808"/>
    </source>
</evidence>
<dbReference type="InterPro" id="IPR011545">
    <property type="entry name" value="DEAD/DEAH_box_helicase_dom"/>
</dbReference>
<comment type="similarity">
    <text evidence="1">Belongs to the helicase family. RecQ subfamily.</text>
</comment>
<dbReference type="PANTHER" id="PTHR13710:SF105">
    <property type="entry name" value="ATP-DEPENDENT DNA HELICASE Q1"/>
    <property type="match status" value="1"/>
</dbReference>
<dbReference type="InterPro" id="IPR027417">
    <property type="entry name" value="P-loop_NTPase"/>
</dbReference>
<name>A0A2N5TM76_9BASI</name>
<comment type="caution">
    <text evidence="10">The sequence shown here is derived from an EMBL/GenBank/DDBJ whole genome shotgun (WGS) entry which is preliminary data.</text>
</comment>
<dbReference type="AlphaFoldDB" id="A0A2N5TM76"/>
<dbReference type="SUPFAM" id="SSF52540">
    <property type="entry name" value="P-loop containing nucleoside triphosphate hydrolases"/>
    <property type="match status" value="1"/>
</dbReference>
<gene>
    <name evidence="10" type="ORF">PCANC_27098</name>
</gene>
<evidence type="ECO:0000313" key="10">
    <source>
        <dbReference type="EMBL" id="PLW26595.1"/>
    </source>
</evidence>
<dbReference type="GO" id="GO:0005737">
    <property type="term" value="C:cytoplasm"/>
    <property type="evidence" value="ECO:0007669"/>
    <property type="project" value="TreeGrafter"/>
</dbReference>
<evidence type="ECO:0000256" key="8">
    <source>
        <dbReference type="SAM" id="Coils"/>
    </source>
</evidence>
<evidence type="ECO:0000256" key="6">
    <source>
        <dbReference type="ARBA" id="ARBA00034617"/>
    </source>
</evidence>
<evidence type="ECO:0000256" key="3">
    <source>
        <dbReference type="ARBA" id="ARBA00022840"/>
    </source>
</evidence>